<evidence type="ECO:0000313" key="2">
    <source>
        <dbReference type="EMBL" id="KAK9498680.1"/>
    </source>
</evidence>
<name>A0AAW1CKT6_9HEMI</name>
<dbReference type="EMBL" id="JAPXFL010000012">
    <property type="protein sequence ID" value="KAK9498680.1"/>
    <property type="molecule type" value="Genomic_DNA"/>
</dbReference>
<feature type="chain" id="PRO_5043990716" evidence="1">
    <location>
        <begin position="20"/>
        <end position="86"/>
    </location>
</feature>
<sequence length="86" mass="9140">MASFKILLFVVALFAVSFAAEEETREKKGIAAGLLGYGGYGGYYGGIARSAYPYGYGYGLGYSAGYLGGYHGLVNPIYHGGHHIVY</sequence>
<evidence type="ECO:0000256" key="1">
    <source>
        <dbReference type="SAM" id="SignalP"/>
    </source>
</evidence>
<organism evidence="2 3">
    <name type="scientific">Rhynocoris fuscipes</name>
    <dbReference type="NCBI Taxonomy" id="488301"/>
    <lineage>
        <taxon>Eukaryota</taxon>
        <taxon>Metazoa</taxon>
        <taxon>Ecdysozoa</taxon>
        <taxon>Arthropoda</taxon>
        <taxon>Hexapoda</taxon>
        <taxon>Insecta</taxon>
        <taxon>Pterygota</taxon>
        <taxon>Neoptera</taxon>
        <taxon>Paraneoptera</taxon>
        <taxon>Hemiptera</taxon>
        <taxon>Heteroptera</taxon>
        <taxon>Panheteroptera</taxon>
        <taxon>Cimicomorpha</taxon>
        <taxon>Reduviidae</taxon>
        <taxon>Harpactorinae</taxon>
        <taxon>Harpactorini</taxon>
        <taxon>Rhynocoris</taxon>
    </lineage>
</organism>
<comment type="caution">
    <text evidence="2">The sequence shown here is derived from an EMBL/GenBank/DDBJ whole genome shotgun (WGS) entry which is preliminary data.</text>
</comment>
<protein>
    <submittedName>
        <fullName evidence="2">Uncharacterized protein</fullName>
    </submittedName>
</protein>
<proteinExistence type="predicted"/>
<reference evidence="2 3" key="1">
    <citation type="submission" date="2022-12" db="EMBL/GenBank/DDBJ databases">
        <title>Chromosome-level genome assembly of true bugs.</title>
        <authorList>
            <person name="Ma L."/>
            <person name="Li H."/>
        </authorList>
    </citation>
    <scope>NUCLEOTIDE SEQUENCE [LARGE SCALE GENOMIC DNA]</scope>
    <source>
        <strain evidence="2">Lab_2022b</strain>
    </source>
</reference>
<evidence type="ECO:0000313" key="3">
    <source>
        <dbReference type="Proteomes" id="UP001461498"/>
    </source>
</evidence>
<dbReference type="AlphaFoldDB" id="A0AAW1CKT6"/>
<keyword evidence="3" id="KW-1185">Reference proteome</keyword>
<keyword evidence="1" id="KW-0732">Signal</keyword>
<accession>A0AAW1CKT6</accession>
<dbReference type="Proteomes" id="UP001461498">
    <property type="component" value="Unassembled WGS sequence"/>
</dbReference>
<gene>
    <name evidence="2" type="ORF">O3M35_003259</name>
</gene>
<feature type="signal peptide" evidence="1">
    <location>
        <begin position="1"/>
        <end position="19"/>
    </location>
</feature>